<dbReference type="Proteomes" id="UP001283361">
    <property type="component" value="Unassembled WGS sequence"/>
</dbReference>
<dbReference type="AlphaFoldDB" id="A0AAE1A0Z7"/>
<evidence type="ECO:0000256" key="1">
    <source>
        <dbReference type="SAM" id="MobiDB-lite"/>
    </source>
</evidence>
<evidence type="ECO:0000313" key="2">
    <source>
        <dbReference type="EMBL" id="KAK3779050.1"/>
    </source>
</evidence>
<feature type="region of interest" description="Disordered" evidence="1">
    <location>
        <begin position="50"/>
        <end position="71"/>
    </location>
</feature>
<keyword evidence="3" id="KW-1185">Reference proteome</keyword>
<feature type="compositionally biased region" description="Polar residues" evidence="1">
    <location>
        <begin position="50"/>
        <end position="59"/>
    </location>
</feature>
<comment type="caution">
    <text evidence="2">The sequence shown here is derived from an EMBL/GenBank/DDBJ whole genome shotgun (WGS) entry which is preliminary data.</text>
</comment>
<name>A0AAE1A0Z7_9GAST</name>
<proteinExistence type="predicted"/>
<evidence type="ECO:0000313" key="3">
    <source>
        <dbReference type="Proteomes" id="UP001283361"/>
    </source>
</evidence>
<organism evidence="2 3">
    <name type="scientific">Elysia crispata</name>
    <name type="common">lettuce slug</name>
    <dbReference type="NCBI Taxonomy" id="231223"/>
    <lineage>
        <taxon>Eukaryota</taxon>
        <taxon>Metazoa</taxon>
        <taxon>Spiralia</taxon>
        <taxon>Lophotrochozoa</taxon>
        <taxon>Mollusca</taxon>
        <taxon>Gastropoda</taxon>
        <taxon>Heterobranchia</taxon>
        <taxon>Euthyneura</taxon>
        <taxon>Panpulmonata</taxon>
        <taxon>Sacoglossa</taxon>
        <taxon>Placobranchoidea</taxon>
        <taxon>Plakobranchidae</taxon>
        <taxon>Elysia</taxon>
    </lineage>
</organism>
<accession>A0AAE1A0Z7</accession>
<gene>
    <name evidence="2" type="ORF">RRG08_053473</name>
</gene>
<protein>
    <submittedName>
        <fullName evidence="2">Uncharacterized protein</fullName>
    </submittedName>
</protein>
<reference evidence="2" key="1">
    <citation type="journal article" date="2023" name="G3 (Bethesda)">
        <title>A reference genome for the long-term kleptoplast-retaining sea slug Elysia crispata morphotype clarki.</title>
        <authorList>
            <person name="Eastman K.E."/>
            <person name="Pendleton A.L."/>
            <person name="Shaikh M.A."/>
            <person name="Suttiyut T."/>
            <person name="Ogas R."/>
            <person name="Tomko P."/>
            <person name="Gavelis G."/>
            <person name="Widhalm J.R."/>
            <person name="Wisecaver J.H."/>
        </authorList>
    </citation>
    <scope>NUCLEOTIDE SEQUENCE</scope>
    <source>
        <strain evidence="2">ECLA1</strain>
    </source>
</reference>
<sequence length="87" mass="9306">MGGWTGRVQASQVLRVEACFHLRPKLPGVIERPVRQARFILVSNLVNGPSSTKNQHSMMASSELAPLSPRLPPPACTGQSCAALADL</sequence>
<dbReference type="EMBL" id="JAWDGP010002885">
    <property type="protein sequence ID" value="KAK3779050.1"/>
    <property type="molecule type" value="Genomic_DNA"/>
</dbReference>